<gene>
    <name evidence="2" type="ORF">E2986_13563</name>
</gene>
<keyword evidence="3" id="KW-1185">Reference proteome</keyword>
<accession>A0A833SHR6</accession>
<comment type="caution">
    <text evidence="2">The sequence shown here is derived from an EMBL/GenBank/DDBJ whole genome shotgun (WGS) entry which is preliminary data.</text>
</comment>
<feature type="signal peptide" evidence="1">
    <location>
        <begin position="1"/>
        <end position="16"/>
    </location>
</feature>
<feature type="chain" id="PRO_5032922190" evidence="1">
    <location>
        <begin position="17"/>
        <end position="764"/>
    </location>
</feature>
<evidence type="ECO:0000256" key="1">
    <source>
        <dbReference type="SAM" id="SignalP"/>
    </source>
</evidence>
<sequence>MKKLIVFALTVVVVAAYRKGRRYSALEDFPPYQETDWYPSSHDHSFREPPFKTQQHQPYRYRPYRQDLPPHSEQLSFKDQLSLRDYALLKDQPFYDNISSFKNASDFHGQSFFANGTPFKYQGDKDRTVYRNERPFQYQPLNDRYSSYRQTYRDDFRFADVYDKPIESHKEQSRQQQVDSFGRDSEYLKHGNHGLGYVAVPPISPYENVLLLNEEALTTMAPSMASTTTHEPLQQSTASSATPVTTQVHTSTTSELKMAPFSYTATMPTMKPDTLADAATTSVSTPTISTIPAASATRKQPSNLAHLPTTEATLPVMDTESPIISFGRQTVPPIEFQPTRVTSPTTSYYLSNGLKNKIQQSLLAYLLSQQAKNGIKSNVQILPLNQALSDVSNNSPNNKIPGTVLNYVLSEESKGPLKNNLQSSLLSYLLQQESNRDLPFQQTSLSETANHVPLATVVERPTMTLPSIPIATLSAVSRPMQAINYIPITLPRMSAFVAQDSSRSTSLPLGTTFSSGLPSGVLSSHVGSTFNSLPEGINTGISGGISNSLSSDVPTGISTLNFGQNFQHVGQLRTFEPARSESYSTGTSIVRNYAPVSSLISKCDFSASLSDGVIRETRVVCTGPQLQLGGFGGIGYTLRSTSPSPRSTNLDIAKLGLSLPEMPRYQLPTFSKLSVYVVENIVSIVDVLNDKKDSVVEMARTREKFKDSRELREPVHRSSRMLERRDTRVSKRYEEKTMLRVRIVIRNTYKDGEIRPRRTGVLNV</sequence>
<keyword evidence="1" id="KW-0732">Signal</keyword>
<evidence type="ECO:0000313" key="3">
    <source>
        <dbReference type="Proteomes" id="UP000655588"/>
    </source>
</evidence>
<dbReference type="Proteomes" id="UP000655588">
    <property type="component" value="Unassembled WGS sequence"/>
</dbReference>
<proteinExistence type="predicted"/>
<dbReference type="EMBL" id="WNWW01000279">
    <property type="protein sequence ID" value="KAF3427053.1"/>
    <property type="molecule type" value="Genomic_DNA"/>
</dbReference>
<dbReference type="AlphaFoldDB" id="A0A833SHR6"/>
<organism evidence="2 3">
    <name type="scientific">Frieseomelitta varia</name>
    <dbReference type="NCBI Taxonomy" id="561572"/>
    <lineage>
        <taxon>Eukaryota</taxon>
        <taxon>Metazoa</taxon>
        <taxon>Ecdysozoa</taxon>
        <taxon>Arthropoda</taxon>
        <taxon>Hexapoda</taxon>
        <taxon>Insecta</taxon>
        <taxon>Pterygota</taxon>
        <taxon>Neoptera</taxon>
        <taxon>Endopterygota</taxon>
        <taxon>Hymenoptera</taxon>
        <taxon>Apocrita</taxon>
        <taxon>Aculeata</taxon>
        <taxon>Apoidea</taxon>
        <taxon>Anthophila</taxon>
        <taxon>Apidae</taxon>
        <taxon>Frieseomelitta</taxon>
    </lineage>
</organism>
<evidence type="ECO:0000313" key="2">
    <source>
        <dbReference type="EMBL" id="KAF3427053.1"/>
    </source>
</evidence>
<protein>
    <submittedName>
        <fullName evidence="2">Uncharacterized protein</fullName>
    </submittedName>
</protein>
<name>A0A833SHR6_9HYME</name>
<reference evidence="2" key="1">
    <citation type="submission" date="2019-11" db="EMBL/GenBank/DDBJ databases">
        <title>The nuclear and mitochondrial genomes of Frieseomelitta varia - a highly eusocial stingless bee (Meliponini) with a permanently sterile worker caste.</title>
        <authorList>
            <person name="Freitas F.C.P."/>
            <person name="Lourenco A.P."/>
            <person name="Nunes F.M.F."/>
            <person name="Paschoal A.R."/>
            <person name="Abreu F.C.P."/>
            <person name="Barbin F.O."/>
            <person name="Bataglia L."/>
            <person name="Cardoso-Junior C.A.M."/>
            <person name="Cervoni M.S."/>
            <person name="Silva S.R."/>
            <person name="Dalarmi F."/>
            <person name="Del Lama M.A."/>
            <person name="Depintor T.S."/>
            <person name="Ferreira K.M."/>
            <person name="Goria P.S."/>
            <person name="Jaskot M.C."/>
            <person name="Lago D.C."/>
            <person name="Luna-Lucena D."/>
            <person name="Moda L.M."/>
            <person name="Nascimento L."/>
            <person name="Pedrino M."/>
            <person name="Rabico F.O."/>
            <person name="Sanches F.C."/>
            <person name="Santos D.E."/>
            <person name="Santos C.G."/>
            <person name="Vieira J."/>
            <person name="Lopes T.F."/>
            <person name="Barchuk A.R."/>
            <person name="Hartfelder K."/>
            <person name="Simoes Z.L.P."/>
            <person name="Bitondi M.M.G."/>
            <person name="Pinheiro D.G."/>
        </authorList>
    </citation>
    <scope>NUCLEOTIDE SEQUENCE</scope>
    <source>
        <strain evidence="2">USP_RPSP 00005682</strain>
        <tissue evidence="2">Whole individual</tissue>
    </source>
</reference>